<feature type="transmembrane region" description="Helical" evidence="6">
    <location>
        <begin position="56"/>
        <end position="78"/>
    </location>
</feature>
<evidence type="ECO:0000256" key="6">
    <source>
        <dbReference type="SAM" id="Phobius"/>
    </source>
</evidence>
<keyword evidence="4 6" id="KW-0472">Membrane</keyword>
<comment type="subcellular location">
    <subcellularLocation>
        <location evidence="1">Membrane</location>
        <topology evidence="1">Multi-pass membrane protein</topology>
    </subcellularLocation>
</comment>
<name>A0ABS4T445_9MICC</name>
<keyword evidence="2 6" id="KW-0812">Transmembrane</keyword>
<accession>A0ABS4T445</accession>
<dbReference type="RefSeq" id="WP_245324216.1">
    <property type="nucleotide sequence ID" value="NZ_JAGINX010000001.1"/>
</dbReference>
<evidence type="ECO:0000256" key="3">
    <source>
        <dbReference type="ARBA" id="ARBA00022989"/>
    </source>
</evidence>
<dbReference type="InterPro" id="IPR007829">
    <property type="entry name" value="TM2"/>
</dbReference>
<evidence type="ECO:0000256" key="1">
    <source>
        <dbReference type="ARBA" id="ARBA00004141"/>
    </source>
</evidence>
<dbReference type="Proteomes" id="UP001519331">
    <property type="component" value="Unassembled WGS sequence"/>
</dbReference>
<organism evidence="8 9">
    <name type="scientific">Nesterenkonia lacusekhoensis</name>
    <dbReference type="NCBI Taxonomy" id="150832"/>
    <lineage>
        <taxon>Bacteria</taxon>
        <taxon>Bacillati</taxon>
        <taxon>Actinomycetota</taxon>
        <taxon>Actinomycetes</taxon>
        <taxon>Micrococcales</taxon>
        <taxon>Micrococcaceae</taxon>
        <taxon>Nesterenkonia</taxon>
    </lineage>
</organism>
<dbReference type="EMBL" id="JAGINX010000001">
    <property type="protein sequence ID" value="MBP2319217.1"/>
    <property type="molecule type" value="Genomic_DNA"/>
</dbReference>
<feature type="region of interest" description="Disordered" evidence="5">
    <location>
        <begin position="121"/>
        <end position="189"/>
    </location>
</feature>
<evidence type="ECO:0000256" key="4">
    <source>
        <dbReference type="ARBA" id="ARBA00023136"/>
    </source>
</evidence>
<feature type="compositionally biased region" description="Acidic residues" evidence="5">
    <location>
        <begin position="157"/>
        <end position="189"/>
    </location>
</feature>
<dbReference type="InterPro" id="IPR050932">
    <property type="entry name" value="TM2D1-3-like"/>
</dbReference>
<feature type="transmembrane region" description="Helical" evidence="6">
    <location>
        <begin position="30"/>
        <end position="50"/>
    </location>
</feature>
<keyword evidence="3 6" id="KW-1133">Transmembrane helix</keyword>
<comment type="caution">
    <text evidence="8">The sequence shown here is derived from an EMBL/GenBank/DDBJ whole genome shotgun (WGS) entry which is preliminary data.</text>
</comment>
<proteinExistence type="predicted"/>
<dbReference type="PANTHER" id="PTHR21016">
    <property type="entry name" value="BETA-AMYLOID BINDING PROTEIN-RELATED"/>
    <property type="match status" value="1"/>
</dbReference>
<reference evidence="8 9" key="1">
    <citation type="submission" date="2021-03" db="EMBL/GenBank/DDBJ databases">
        <title>Sequencing the genomes of 1000 actinobacteria strains.</title>
        <authorList>
            <person name="Klenk H.-P."/>
        </authorList>
    </citation>
    <scope>NUCLEOTIDE SEQUENCE [LARGE SCALE GENOMIC DNA]</scope>
    <source>
        <strain evidence="8 9">DSM 12544</strain>
    </source>
</reference>
<dbReference type="Pfam" id="PF05154">
    <property type="entry name" value="TM2"/>
    <property type="match status" value="1"/>
</dbReference>
<evidence type="ECO:0000256" key="5">
    <source>
        <dbReference type="SAM" id="MobiDB-lite"/>
    </source>
</evidence>
<evidence type="ECO:0000259" key="7">
    <source>
        <dbReference type="Pfam" id="PF05154"/>
    </source>
</evidence>
<feature type="domain" description="TM2" evidence="7">
    <location>
        <begin position="27"/>
        <end position="75"/>
    </location>
</feature>
<sequence>MRLEETYMAQPYPPAQYPPQGVPAGPQKSFLAAWLLSLLLGFLAVDRFYLGKVGTGILKLVTFGGLGLWYLIDLILILAGAAKDKRGMPLQATRTHRRVAWGVTAGWVILGMIFGATTAGADESDADDEAAASEEDGAGSESEDEAEDKDQESSAQSEDEGEDSSGASEEEREEDPAPADEEAPSSEGEDLWFDDQYGAFDAVQEAGAGDSVISLPDAEGGIVVAEHQGASNFVLNVLDETNQSTGDLLVNTIGSYSGATAWGLTSFGEGVTLEITADGSWSVEIIPFSEAEAVPESGSGDGVYLHEGDAAVLEATHDGTSNFVVREGTDALFSSGLLINEIGSYSGSVPMQSGPSILAVEADGNWTLSVD</sequence>
<feature type="transmembrane region" description="Helical" evidence="6">
    <location>
        <begin position="99"/>
        <end position="121"/>
    </location>
</feature>
<evidence type="ECO:0000313" key="8">
    <source>
        <dbReference type="EMBL" id="MBP2319217.1"/>
    </source>
</evidence>
<evidence type="ECO:0000256" key="2">
    <source>
        <dbReference type="ARBA" id="ARBA00022692"/>
    </source>
</evidence>
<gene>
    <name evidence="8" type="ORF">JOF45_002236</name>
</gene>
<feature type="compositionally biased region" description="Acidic residues" evidence="5">
    <location>
        <begin position="122"/>
        <end position="150"/>
    </location>
</feature>
<dbReference type="PANTHER" id="PTHR21016:SF25">
    <property type="entry name" value="TM2 DOMAIN-CONTAINING PROTEIN DDB_G0277895-RELATED"/>
    <property type="match status" value="1"/>
</dbReference>
<evidence type="ECO:0000313" key="9">
    <source>
        <dbReference type="Proteomes" id="UP001519331"/>
    </source>
</evidence>
<keyword evidence="9" id="KW-1185">Reference proteome</keyword>
<protein>
    <submittedName>
        <fullName evidence="8">TM2 domain-containing membrane protein YozV</fullName>
    </submittedName>
</protein>